<dbReference type="EMBL" id="VSSQ01023169">
    <property type="protein sequence ID" value="MPM69937.1"/>
    <property type="molecule type" value="Genomic_DNA"/>
</dbReference>
<accession>A0A645BXN0</accession>
<gene>
    <name evidence="1" type="ORF">SDC9_116885</name>
</gene>
<proteinExistence type="inferred from homology"/>
<dbReference type="Pfam" id="PF06949">
    <property type="entry name" value="DUF1292"/>
    <property type="match status" value="1"/>
</dbReference>
<dbReference type="AlphaFoldDB" id="A0A645BXN0"/>
<comment type="caution">
    <text evidence="1">The sequence shown here is derived from an EMBL/GenBank/DDBJ whole genome shotgun (WGS) entry which is preliminary data.</text>
</comment>
<dbReference type="PANTHER" id="PTHR40066">
    <property type="entry name" value="UPF0473 PROTEIN CBO2561/CLC_2432"/>
    <property type="match status" value="1"/>
</dbReference>
<organism evidence="1">
    <name type="scientific">bioreactor metagenome</name>
    <dbReference type="NCBI Taxonomy" id="1076179"/>
    <lineage>
        <taxon>unclassified sequences</taxon>
        <taxon>metagenomes</taxon>
        <taxon>ecological metagenomes</taxon>
    </lineage>
</organism>
<dbReference type="HAMAP" id="MF_01448">
    <property type="entry name" value="UPF0473"/>
    <property type="match status" value="1"/>
</dbReference>
<sequence>MDNFLERITLTDEEGNDVEFEVITKLDIEENEYFIVVPAGSEDLDAVALKVVEDEAGNEVLVSVDDEDEFNMVAEAYETLSEEGLLD</sequence>
<protein>
    <submittedName>
        <fullName evidence="1">Uncharacterized protein</fullName>
    </submittedName>
</protein>
<dbReference type="PANTHER" id="PTHR40066:SF1">
    <property type="entry name" value="UPF0473 PROTEIN CBO2561_CLC_2432"/>
    <property type="match status" value="1"/>
</dbReference>
<evidence type="ECO:0000313" key="1">
    <source>
        <dbReference type="EMBL" id="MPM69937.1"/>
    </source>
</evidence>
<reference evidence="1" key="1">
    <citation type="submission" date="2019-08" db="EMBL/GenBank/DDBJ databases">
        <authorList>
            <person name="Kucharzyk K."/>
            <person name="Murdoch R.W."/>
            <person name="Higgins S."/>
            <person name="Loffler F."/>
        </authorList>
    </citation>
    <scope>NUCLEOTIDE SEQUENCE</scope>
</reference>
<name>A0A645BXN0_9ZZZZ</name>
<dbReference type="InterPro" id="IPR009711">
    <property type="entry name" value="UPF0473"/>
</dbReference>